<dbReference type="AlphaFoldDB" id="A0A835KYA6"/>
<comment type="caution">
    <text evidence="1">The sequence shown here is derived from an EMBL/GenBank/DDBJ whole genome shotgun (WGS) entry which is preliminary data.</text>
</comment>
<reference evidence="1" key="1">
    <citation type="submission" date="2020-08" db="EMBL/GenBank/DDBJ databases">
        <title>Spodoptera exigua strain:BAW_Kor-Di-RS1 Genome sequencing and assembly.</title>
        <authorList>
            <person name="Kim J."/>
            <person name="Nam H.Y."/>
            <person name="Kwon M."/>
            <person name="Choi J.H."/>
            <person name="Cho S.R."/>
            <person name="Kim G.-H."/>
        </authorList>
    </citation>
    <scope>NUCLEOTIDE SEQUENCE</scope>
    <source>
        <strain evidence="1">BAW_Kor-Di-RS1</strain>
        <tissue evidence="1">Whole-body</tissue>
    </source>
</reference>
<evidence type="ECO:0000313" key="2">
    <source>
        <dbReference type="Proteomes" id="UP000648187"/>
    </source>
</evidence>
<dbReference type="EMBL" id="JACKWZ010000610">
    <property type="protein sequence ID" value="KAF9406317.1"/>
    <property type="molecule type" value="Genomic_DNA"/>
</dbReference>
<gene>
    <name evidence="1" type="ORF">HW555_013272</name>
</gene>
<keyword evidence="2" id="KW-1185">Reference proteome</keyword>
<proteinExistence type="predicted"/>
<accession>A0A835KYA6</accession>
<evidence type="ECO:0000313" key="1">
    <source>
        <dbReference type="EMBL" id="KAF9406317.1"/>
    </source>
</evidence>
<organism evidence="1 2">
    <name type="scientific">Spodoptera exigua</name>
    <name type="common">Beet armyworm</name>
    <name type="synonym">Noctua fulgens</name>
    <dbReference type="NCBI Taxonomy" id="7107"/>
    <lineage>
        <taxon>Eukaryota</taxon>
        <taxon>Metazoa</taxon>
        <taxon>Ecdysozoa</taxon>
        <taxon>Arthropoda</taxon>
        <taxon>Hexapoda</taxon>
        <taxon>Insecta</taxon>
        <taxon>Pterygota</taxon>
        <taxon>Neoptera</taxon>
        <taxon>Endopterygota</taxon>
        <taxon>Lepidoptera</taxon>
        <taxon>Glossata</taxon>
        <taxon>Ditrysia</taxon>
        <taxon>Noctuoidea</taxon>
        <taxon>Noctuidae</taxon>
        <taxon>Amphipyrinae</taxon>
        <taxon>Spodoptera</taxon>
    </lineage>
</organism>
<dbReference type="Proteomes" id="UP000648187">
    <property type="component" value="Unassembled WGS sequence"/>
</dbReference>
<sequence>MVEPSPGLMPIMSRMRQLEQTVLLKCAAQRKELWGTEEKVENWVELEVVAVKLLPLSRTLRYRSQLVNRWLESVGCAEYLRHVNPFPQPGAGHRYGFSPVWVRRWMTSCPDCIKVLWQWGHACGRSPVCMRACRCNFPECSKAASHTPHLYGRSLYGSGNDALVLLAQRKSCGIRRNDEHRQWHDENARGLSGHCGWKASAHTRHIDGPVPLRLSKIHVEACTAALSRRNRGAGLHVFGPPTPEFALTQVDIPLSLTPPRPIYRRKIIKLPRFNVVNVGVGCVQRSDSENYNDTLTRPTAAECRAAEQVGAGWVATHLSTLINPDLGGDEHKSILSWDRIPAYRTEAEVSNSRAVFKGYEPLLAGRCAFVEGWLECPNETRAGRGEREESNASVHVEAHRGFEARVLCRQVCLPRIA</sequence>
<protein>
    <submittedName>
        <fullName evidence="1">Uncharacterized protein</fullName>
    </submittedName>
</protein>
<name>A0A835KYA6_SPOEX</name>